<dbReference type="EMBL" id="SJPP01000002">
    <property type="protein sequence ID" value="TWU08820.1"/>
    <property type="molecule type" value="Genomic_DNA"/>
</dbReference>
<feature type="domain" description="AMP-binding enzyme C-terminal" evidence="2">
    <location>
        <begin position="468"/>
        <end position="513"/>
    </location>
</feature>
<dbReference type="PANTHER" id="PTHR45527">
    <property type="entry name" value="NONRIBOSOMAL PEPTIDE SYNTHETASE"/>
    <property type="match status" value="1"/>
</dbReference>
<dbReference type="Pfam" id="PF13193">
    <property type="entry name" value="AMP-binding_C"/>
    <property type="match status" value="1"/>
</dbReference>
<dbReference type="PANTHER" id="PTHR45527:SF1">
    <property type="entry name" value="FATTY ACID SYNTHASE"/>
    <property type="match status" value="1"/>
</dbReference>
<dbReference type="SUPFAM" id="SSF56801">
    <property type="entry name" value="Acetyl-CoA synthetase-like"/>
    <property type="match status" value="1"/>
</dbReference>
<dbReference type="GO" id="GO:0043041">
    <property type="term" value="P:amino acid activation for nonribosomal peptide biosynthetic process"/>
    <property type="evidence" value="ECO:0007669"/>
    <property type="project" value="TreeGrafter"/>
</dbReference>
<keyword evidence="4" id="KW-1185">Reference proteome</keyword>
<dbReference type="Proteomes" id="UP000320735">
    <property type="component" value="Unassembled WGS sequence"/>
</dbReference>
<dbReference type="Pfam" id="PF00501">
    <property type="entry name" value="AMP-binding"/>
    <property type="match status" value="1"/>
</dbReference>
<accession>A0A5C6BA15</accession>
<evidence type="ECO:0000313" key="3">
    <source>
        <dbReference type="EMBL" id="TWU08820.1"/>
    </source>
</evidence>
<name>A0A5C6BA15_9PLAN</name>
<dbReference type="NCBIfam" id="TIGR01733">
    <property type="entry name" value="AA-adenyl-dom"/>
    <property type="match status" value="1"/>
</dbReference>
<dbReference type="InterPro" id="IPR045851">
    <property type="entry name" value="AMP-bd_C_sf"/>
</dbReference>
<dbReference type="AlphaFoldDB" id="A0A5C6BA15"/>
<protein>
    <submittedName>
        <fullName evidence="3">Surfactin synthase subunit 2</fullName>
    </submittedName>
</protein>
<dbReference type="InterPro" id="IPR020845">
    <property type="entry name" value="AMP-binding_CS"/>
</dbReference>
<feature type="domain" description="AMP-dependent synthetase/ligase" evidence="1">
    <location>
        <begin position="15"/>
        <end position="384"/>
    </location>
</feature>
<comment type="caution">
    <text evidence="3">The sequence shown here is derived from an EMBL/GenBank/DDBJ whole genome shotgun (WGS) entry which is preliminary data.</text>
</comment>
<reference evidence="3 4" key="1">
    <citation type="submission" date="2019-02" db="EMBL/GenBank/DDBJ databases">
        <title>Deep-cultivation of Planctomycetes and their phenomic and genomic characterization uncovers novel biology.</title>
        <authorList>
            <person name="Wiegand S."/>
            <person name="Jogler M."/>
            <person name="Boedeker C."/>
            <person name="Pinto D."/>
            <person name="Vollmers J."/>
            <person name="Rivas-Marin E."/>
            <person name="Kohn T."/>
            <person name="Peeters S.H."/>
            <person name="Heuer A."/>
            <person name="Rast P."/>
            <person name="Oberbeckmann S."/>
            <person name="Bunk B."/>
            <person name="Jeske O."/>
            <person name="Meyerdierks A."/>
            <person name="Storesund J.E."/>
            <person name="Kallscheuer N."/>
            <person name="Luecker S."/>
            <person name="Lage O.M."/>
            <person name="Pohl T."/>
            <person name="Merkel B.J."/>
            <person name="Hornburger P."/>
            <person name="Mueller R.-W."/>
            <person name="Bruemmer F."/>
            <person name="Labrenz M."/>
            <person name="Spormann A.M."/>
            <person name="Op Den Camp H."/>
            <person name="Overmann J."/>
            <person name="Amann R."/>
            <person name="Jetten M.S.M."/>
            <person name="Mascher T."/>
            <person name="Medema M.H."/>
            <person name="Devos D.P."/>
            <person name="Kaster A.-K."/>
            <person name="Ovreas L."/>
            <person name="Rohde M."/>
            <person name="Galperin M.Y."/>
            <person name="Jogler C."/>
        </authorList>
    </citation>
    <scope>NUCLEOTIDE SEQUENCE [LARGE SCALE GENOMIC DNA]</scope>
    <source>
        <strain evidence="3 4">CA54</strain>
    </source>
</reference>
<dbReference type="GO" id="GO:0031177">
    <property type="term" value="F:phosphopantetheine binding"/>
    <property type="evidence" value="ECO:0007669"/>
    <property type="project" value="TreeGrafter"/>
</dbReference>
<dbReference type="GO" id="GO:0044550">
    <property type="term" value="P:secondary metabolite biosynthetic process"/>
    <property type="evidence" value="ECO:0007669"/>
    <property type="project" value="TreeGrafter"/>
</dbReference>
<dbReference type="RefSeq" id="WP_197532619.1">
    <property type="nucleotide sequence ID" value="NZ_SJPP01000002.1"/>
</dbReference>
<dbReference type="InterPro" id="IPR000873">
    <property type="entry name" value="AMP-dep_synth/lig_dom"/>
</dbReference>
<evidence type="ECO:0000313" key="4">
    <source>
        <dbReference type="Proteomes" id="UP000320735"/>
    </source>
</evidence>
<dbReference type="InterPro" id="IPR025110">
    <property type="entry name" value="AMP-bd_C"/>
</dbReference>
<gene>
    <name evidence="3" type="primary">srfAB</name>
    <name evidence="3" type="ORF">CA54_40570</name>
</gene>
<dbReference type="Gene3D" id="3.40.50.12780">
    <property type="entry name" value="N-terminal domain of ligase-like"/>
    <property type="match status" value="1"/>
</dbReference>
<evidence type="ECO:0000259" key="2">
    <source>
        <dbReference type="Pfam" id="PF13193"/>
    </source>
</evidence>
<dbReference type="InterPro" id="IPR042099">
    <property type="entry name" value="ANL_N_sf"/>
</dbReference>
<dbReference type="GO" id="GO:0005737">
    <property type="term" value="C:cytoplasm"/>
    <property type="evidence" value="ECO:0007669"/>
    <property type="project" value="TreeGrafter"/>
</dbReference>
<dbReference type="PROSITE" id="PS00455">
    <property type="entry name" value="AMP_BINDING"/>
    <property type="match status" value="1"/>
</dbReference>
<evidence type="ECO:0000259" key="1">
    <source>
        <dbReference type="Pfam" id="PF00501"/>
    </source>
</evidence>
<dbReference type="Gene3D" id="3.30.300.30">
    <property type="match status" value="1"/>
</dbReference>
<dbReference type="InterPro" id="IPR010071">
    <property type="entry name" value="AA_adenyl_dom"/>
</dbReference>
<proteinExistence type="predicted"/>
<organism evidence="3 4">
    <name type="scientific">Symmachiella macrocystis</name>
    <dbReference type="NCBI Taxonomy" id="2527985"/>
    <lineage>
        <taxon>Bacteria</taxon>
        <taxon>Pseudomonadati</taxon>
        <taxon>Planctomycetota</taxon>
        <taxon>Planctomycetia</taxon>
        <taxon>Planctomycetales</taxon>
        <taxon>Planctomycetaceae</taxon>
        <taxon>Symmachiella</taxon>
    </lineage>
</organism>
<sequence>MRYHLLTSFCASLREFSTKAALEVCSESYSYERLDQFAGRIAATIATQNDPTRVAGLLAARSLVAYSGVLGILRSGKAYVPLNPRFPQERTLKMIDASGMRTIVVGSEAVSLLKQLLPGVSRPLTLVLADTVDVGELTNEFPLHKFVSESAMSSVQLPAVPDDVGDDDIAYLLFTSGSTGDPKGVPVSHRNVVSYLRYLTKRYGVNEQDRFSQTFDLTFDLSVHDMFLCWSNGGCLCCVPERSTMAPAKFIREKQITMWFSVPSVASFLQRLRLLEPGAFPTIRYSLFCGEPLLASSAKAWQAAAPNSVVENLYGPTEATIAISHFPWNPETADSANFTNGVVPIGTLFTGQSHAIIDAEYQPVSSGQQGELCLSGTQVTRGYLNNDAKTAEQFIHLGSSDELWYRTGDLVREDETGCIHYLGRIDNQIQVLGHRVELQEIENALRQSGDNSAVALGWPPMQAAAECIYAVFTENPELETQRILSHCKQSLPDYMVPRRVIFVPQIPLNANGKVDRRTLSEQIRGLVDE</sequence>